<dbReference type="Proteomes" id="UP000191024">
    <property type="component" value="Chromosome D"/>
</dbReference>
<dbReference type="STRING" id="1230905.A0A1G4JC42"/>
<dbReference type="EMBL" id="LT598463">
    <property type="protein sequence ID" value="SCU87558.1"/>
    <property type="molecule type" value="Genomic_DNA"/>
</dbReference>
<name>A0A1G4JC42_9SACH</name>
<dbReference type="AlphaFoldDB" id="A0A1G4JC42"/>
<evidence type="ECO:0000313" key="1">
    <source>
        <dbReference type="EMBL" id="SCU87558.1"/>
    </source>
</evidence>
<reference evidence="1 2" key="1">
    <citation type="submission" date="2016-03" db="EMBL/GenBank/DDBJ databases">
        <authorList>
            <person name="Devillers H."/>
        </authorList>
    </citation>
    <scope>NUCLEOTIDE SEQUENCE [LARGE SCALE GENOMIC DNA]</scope>
    <source>
        <strain evidence="1">CBS 11717</strain>
    </source>
</reference>
<sequence>MSDSDSDFGDFAASAAPAVSAASAESAPKFDLDSCLDTVFGKESDVADPTAAQDACETPGLSALLQGRRRVIYEQLVLLDVALHPVSWRSSKLRSTLLHTLQIEEPVPAPAVRRTALNSTLFDQIIAMLDSTGSTPDRATPDRDFVSNLLRFGSEDSQSDSTALEDLLRSIPDQLPSDQLLKLHDQLVFAILHCVNDIRTDLAQQRELENDIRTYEAVVTNLMGHTQRVRRHEIARYNAKHKRTSRYGFNFKWVR</sequence>
<organism evidence="1 2">
    <name type="scientific">Lachancea mirantina</name>
    <dbReference type="NCBI Taxonomy" id="1230905"/>
    <lineage>
        <taxon>Eukaryota</taxon>
        <taxon>Fungi</taxon>
        <taxon>Dikarya</taxon>
        <taxon>Ascomycota</taxon>
        <taxon>Saccharomycotina</taxon>
        <taxon>Saccharomycetes</taxon>
        <taxon>Saccharomycetales</taxon>
        <taxon>Saccharomycetaceae</taxon>
        <taxon>Lachancea</taxon>
    </lineage>
</organism>
<gene>
    <name evidence="1" type="ORF">LAMI_0D06546G</name>
</gene>
<protein>
    <submittedName>
        <fullName evidence="1">LAMI_0D06546g1_1</fullName>
    </submittedName>
</protein>
<proteinExistence type="predicted"/>
<dbReference type="OrthoDB" id="5378975at2759"/>
<accession>A0A1G4JC42</accession>
<keyword evidence="2" id="KW-1185">Reference proteome</keyword>
<evidence type="ECO:0000313" key="2">
    <source>
        <dbReference type="Proteomes" id="UP000191024"/>
    </source>
</evidence>